<sequence length="198" mass="23556">MKQSISLLFLLFNFVAFSQSQGKPTYFYLENQEIDKDQFLKLDERKTYHKEVVTDTAIFVKAYQHKNIGHLDSLQHNQINLLLKKNIGEKYNSDKKNMIHLYSKNDDKIQEDAQFKKYWRWISMNRRNYQSYLMGTKNSEIKADEKNNIYVDSYDILRKLFFKDSDFDLNHLLIKPSGEVYVFFGMDNILSVLGYAAD</sequence>
<dbReference type="RefSeq" id="WP_311401994.1">
    <property type="nucleotide sequence ID" value="NZ_JAVRBG010000009.1"/>
</dbReference>
<organism evidence="2 3">
    <name type="scientific">Mesonia ostreae</name>
    <dbReference type="NCBI Taxonomy" id="861110"/>
    <lineage>
        <taxon>Bacteria</taxon>
        <taxon>Pseudomonadati</taxon>
        <taxon>Bacteroidota</taxon>
        <taxon>Flavobacteriia</taxon>
        <taxon>Flavobacteriales</taxon>
        <taxon>Flavobacteriaceae</taxon>
        <taxon>Mesonia</taxon>
    </lineage>
</organism>
<evidence type="ECO:0000313" key="2">
    <source>
        <dbReference type="EMBL" id="MDT0295066.1"/>
    </source>
</evidence>
<keyword evidence="3" id="KW-1185">Reference proteome</keyword>
<dbReference type="EMBL" id="JAVRBG010000009">
    <property type="protein sequence ID" value="MDT0295066.1"/>
    <property type="molecule type" value="Genomic_DNA"/>
</dbReference>
<reference evidence="3" key="1">
    <citation type="submission" date="2023-07" db="EMBL/GenBank/DDBJ databases">
        <title>Isolating and identifying novel microbial strains from the Mariana Trench.</title>
        <authorList>
            <person name="Fu H."/>
        </authorList>
    </citation>
    <scope>NUCLEOTIDE SEQUENCE [LARGE SCALE GENOMIC DNA]</scope>
    <source>
        <strain evidence="3">T-y2</strain>
    </source>
</reference>
<dbReference type="Proteomes" id="UP001182991">
    <property type="component" value="Unassembled WGS sequence"/>
</dbReference>
<feature type="chain" id="PRO_5045763819" evidence="1">
    <location>
        <begin position="19"/>
        <end position="198"/>
    </location>
</feature>
<name>A0ABU2KK31_9FLAO</name>
<keyword evidence="1" id="KW-0732">Signal</keyword>
<proteinExistence type="predicted"/>
<gene>
    <name evidence="2" type="ORF">RLT85_10500</name>
</gene>
<accession>A0ABU2KK31</accession>
<feature type="signal peptide" evidence="1">
    <location>
        <begin position="1"/>
        <end position="18"/>
    </location>
</feature>
<evidence type="ECO:0000313" key="3">
    <source>
        <dbReference type="Proteomes" id="UP001182991"/>
    </source>
</evidence>
<comment type="caution">
    <text evidence="2">The sequence shown here is derived from an EMBL/GenBank/DDBJ whole genome shotgun (WGS) entry which is preliminary data.</text>
</comment>
<evidence type="ECO:0000256" key="1">
    <source>
        <dbReference type="SAM" id="SignalP"/>
    </source>
</evidence>
<protein>
    <submittedName>
        <fullName evidence="2">Uncharacterized protein</fullName>
    </submittedName>
</protein>